<gene>
    <name evidence="1" type="ORF">Dthio_PD2608</name>
</gene>
<keyword evidence="2" id="KW-1185">Reference proteome</keyword>
<dbReference type="EMBL" id="ACJN02000001">
    <property type="protein sequence ID" value="EFI35200.1"/>
    <property type="molecule type" value="Genomic_DNA"/>
</dbReference>
<evidence type="ECO:0000313" key="2">
    <source>
        <dbReference type="Proteomes" id="UP000005496"/>
    </source>
</evidence>
<protein>
    <submittedName>
        <fullName evidence="1">Uncharacterized protein</fullName>
    </submittedName>
</protein>
<dbReference type="AlphaFoldDB" id="D6SKI9"/>
<name>D6SKI9_9BACT</name>
<accession>D6SKI9</accession>
<sequence>MLVLKFIRFYPFDKIKANKILGKALNSACSQPFHRINPRHPTNERKFTLIFGAEQMLNLVKDFLHKVLPADNPGICSPG</sequence>
<reference evidence="1" key="1">
    <citation type="submission" date="2010-05" db="EMBL/GenBank/DDBJ databases">
        <title>The draft genome of Desulfonatronospira thiodismutans ASO3-1.</title>
        <authorList>
            <consortium name="US DOE Joint Genome Institute (JGI-PGF)"/>
            <person name="Lucas S."/>
            <person name="Copeland A."/>
            <person name="Lapidus A."/>
            <person name="Cheng J.-F."/>
            <person name="Bruce D."/>
            <person name="Goodwin L."/>
            <person name="Pitluck S."/>
            <person name="Chertkov O."/>
            <person name="Brettin T."/>
            <person name="Detter J.C."/>
            <person name="Han C."/>
            <person name="Land M.L."/>
            <person name="Hauser L."/>
            <person name="Kyrpides N."/>
            <person name="Mikhailova N."/>
            <person name="Muyzer G."/>
            <person name="Woyke T."/>
        </authorList>
    </citation>
    <scope>NUCLEOTIDE SEQUENCE [LARGE SCALE GENOMIC DNA]</scope>
    <source>
        <strain evidence="1">ASO3-1</strain>
    </source>
</reference>
<dbReference type="Proteomes" id="UP000005496">
    <property type="component" value="Unassembled WGS sequence"/>
</dbReference>
<proteinExistence type="predicted"/>
<evidence type="ECO:0000313" key="1">
    <source>
        <dbReference type="EMBL" id="EFI35200.1"/>
    </source>
</evidence>
<comment type="caution">
    <text evidence="1">The sequence shown here is derived from an EMBL/GenBank/DDBJ whole genome shotgun (WGS) entry which is preliminary data.</text>
</comment>
<organism evidence="1 2">
    <name type="scientific">Desulfonatronospira thiodismutans ASO3-1</name>
    <dbReference type="NCBI Taxonomy" id="555779"/>
    <lineage>
        <taxon>Bacteria</taxon>
        <taxon>Pseudomonadati</taxon>
        <taxon>Thermodesulfobacteriota</taxon>
        <taxon>Desulfovibrionia</taxon>
        <taxon>Desulfovibrionales</taxon>
        <taxon>Desulfonatronovibrionaceae</taxon>
        <taxon>Desulfonatronospira</taxon>
    </lineage>
</organism>